<dbReference type="PANTHER" id="PTHR24321">
    <property type="entry name" value="DEHYDROGENASES, SHORT CHAIN"/>
    <property type="match status" value="1"/>
</dbReference>
<dbReference type="Proteomes" id="UP000017175">
    <property type="component" value="Chromosome"/>
</dbReference>
<keyword evidence="2" id="KW-0560">Oxidoreductase</keyword>
<dbReference type="AlphaFoldDB" id="A0A0K1QUT9"/>
<dbReference type="PANTHER" id="PTHR24321:SF15">
    <property type="entry name" value="OXIDOREDUCTASE UCPA"/>
    <property type="match status" value="1"/>
</dbReference>
<dbReference type="FunFam" id="3.40.50.720:FF:000084">
    <property type="entry name" value="Short-chain dehydrogenase reductase"/>
    <property type="match status" value="1"/>
</dbReference>
<dbReference type="NCBIfam" id="NF005559">
    <property type="entry name" value="PRK07231.1"/>
    <property type="match status" value="1"/>
</dbReference>
<evidence type="ECO:0000313" key="4">
    <source>
        <dbReference type="EMBL" id="AKV09529.1"/>
    </source>
</evidence>
<name>A0A0K1QUT9_PSEFL</name>
<reference evidence="4 5" key="1">
    <citation type="journal article" date="2012" name="J. Bacteriol.">
        <title>Draft genome sequence of the cyanide-utilizing bacterium Pseudomonas fluorescens strain NCIMB 11764.</title>
        <authorList>
            <person name="Vilo C.A."/>
            <person name="Benedik M.J."/>
            <person name="Kunz D.A."/>
            <person name="Dong Q."/>
        </authorList>
    </citation>
    <scope>NUCLEOTIDE SEQUENCE [LARGE SCALE GENOMIC DNA]</scope>
    <source>
        <strain evidence="4 5">NCIMB 11764</strain>
    </source>
</reference>
<dbReference type="SMART" id="SM00822">
    <property type="entry name" value="PKS_KR"/>
    <property type="match status" value="1"/>
</dbReference>
<protein>
    <submittedName>
        <fullName evidence="4">Short-chain dehydrogenase</fullName>
    </submittedName>
</protein>
<dbReference type="InterPro" id="IPR036291">
    <property type="entry name" value="NAD(P)-bd_dom_sf"/>
</dbReference>
<evidence type="ECO:0000259" key="3">
    <source>
        <dbReference type="SMART" id="SM00822"/>
    </source>
</evidence>
<dbReference type="PRINTS" id="PR00080">
    <property type="entry name" value="SDRFAMILY"/>
</dbReference>
<dbReference type="PRINTS" id="PR00081">
    <property type="entry name" value="GDHRDH"/>
</dbReference>
<dbReference type="InterPro" id="IPR002347">
    <property type="entry name" value="SDR_fam"/>
</dbReference>
<accession>A0A0K1QUT9</accession>
<organism evidence="4 5">
    <name type="scientific">Pseudomonas fluorescens NCIMB 11764</name>
    <dbReference type="NCBI Taxonomy" id="1221522"/>
    <lineage>
        <taxon>Bacteria</taxon>
        <taxon>Pseudomonadati</taxon>
        <taxon>Pseudomonadota</taxon>
        <taxon>Gammaproteobacteria</taxon>
        <taxon>Pseudomonadales</taxon>
        <taxon>Pseudomonadaceae</taxon>
        <taxon>Pseudomonas</taxon>
    </lineage>
</organism>
<comment type="similarity">
    <text evidence="1">Belongs to the short-chain dehydrogenases/reductases (SDR) family.</text>
</comment>
<dbReference type="SUPFAM" id="SSF51735">
    <property type="entry name" value="NAD(P)-binding Rossmann-fold domains"/>
    <property type="match status" value="1"/>
</dbReference>
<dbReference type="EMBL" id="CP010945">
    <property type="protein sequence ID" value="AKV09529.1"/>
    <property type="molecule type" value="Genomic_DNA"/>
</dbReference>
<dbReference type="Gene3D" id="3.40.50.720">
    <property type="entry name" value="NAD(P)-binding Rossmann-like Domain"/>
    <property type="match status" value="1"/>
</dbReference>
<gene>
    <name evidence="4" type="ORF">B723_25270</name>
</gene>
<proteinExistence type="inferred from homology"/>
<feature type="domain" description="Ketoreductase" evidence="3">
    <location>
        <begin position="7"/>
        <end position="196"/>
    </location>
</feature>
<evidence type="ECO:0000256" key="2">
    <source>
        <dbReference type="ARBA" id="ARBA00023002"/>
    </source>
</evidence>
<evidence type="ECO:0000256" key="1">
    <source>
        <dbReference type="ARBA" id="ARBA00006484"/>
    </source>
</evidence>
<dbReference type="NCBIfam" id="NF006080">
    <property type="entry name" value="PRK08226.1"/>
    <property type="match status" value="1"/>
</dbReference>
<evidence type="ECO:0000313" key="5">
    <source>
        <dbReference type="Proteomes" id="UP000017175"/>
    </source>
</evidence>
<dbReference type="OrthoDB" id="9806974at2"/>
<dbReference type="eggNOG" id="COG1028">
    <property type="taxonomic scope" value="Bacteria"/>
</dbReference>
<dbReference type="InterPro" id="IPR057326">
    <property type="entry name" value="KR_dom"/>
</dbReference>
<dbReference type="GO" id="GO:0016491">
    <property type="term" value="F:oxidoreductase activity"/>
    <property type="evidence" value="ECO:0007669"/>
    <property type="project" value="UniProtKB-KW"/>
</dbReference>
<dbReference type="Pfam" id="PF13561">
    <property type="entry name" value="adh_short_C2"/>
    <property type="match status" value="1"/>
</dbReference>
<sequence length="264" mass="27803">MSKLNGKVALITGASKGMGKSHASIYAKYGASLILVDLDESIHEVAAEIQNTYGVEVLAHVGDVTDPQAMRLIAEKGMQRFGRLNALVCNAGVCRLAKFLDSSDADLDLHINVNVKGAWHTARAVLPHMINSGGGAVVVMSSVTGDLTADPGEVAYALSKSALIGFTKALAVEMAPHHIRVNAICPGFIWTPMAEQVARQVNPDDPKSVLDELATAIPMKRLGRPDEVGELSAFLASDESSYINGAQIVIDGASTLPETVSIGM</sequence>